<dbReference type="HOGENOM" id="CLU_1011272_0_0_3"/>
<evidence type="ECO:0000313" key="3">
    <source>
        <dbReference type="Proteomes" id="UP000008204"/>
    </source>
</evidence>
<dbReference type="OrthoDB" id="462409at2"/>
<evidence type="ECO:0008006" key="4">
    <source>
        <dbReference type="Google" id="ProtNLM"/>
    </source>
</evidence>
<keyword evidence="1" id="KW-0812">Transmembrane</keyword>
<dbReference type="AlphaFoldDB" id="B7K3Y0"/>
<name>B7K3Y0_RIPO1</name>
<accession>B7K3Y0</accession>
<dbReference type="eggNOG" id="ENOG502ZVXU">
    <property type="taxonomic scope" value="Bacteria"/>
</dbReference>
<keyword evidence="1" id="KW-0472">Membrane</keyword>
<keyword evidence="3" id="KW-1185">Reference proteome</keyword>
<evidence type="ECO:0000313" key="2">
    <source>
        <dbReference type="EMBL" id="ACK66520.1"/>
    </source>
</evidence>
<organism evidence="2 3">
    <name type="scientific">Rippkaea orientalis (strain PCC 8801 / RF-1)</name>
    <name type="common">Cyanothece sp. (strain PCC 8801)</name>
    <dbReference type="NCBI Taxonomy" id="41431"/>
    <lineage>
        <taxon>Bacteria</taxon>
        <taxon>Bacillati</taxon>
        <taxon>Cyanobacteriota</taxon>
        <taxon>Cyanophyceae</taxon>
        <taxon>Oscillatoriophycideae</taxon>
        <taxon>Chroococcales</taxon>
        <taxon>Aphanothecaceae</taxon>
        <taxon>Rippkaea</taxon>
        <taxon>Rippkaea orientalis</taxon>
    </lineage>
</organism>
<sequence length="239" mass="27015">MNSLKSRVGLTMALSKGKKKISLAQIIIVFLLSVAIAMAAIPGYLTGKWTWADLPPVAGIQQLAKLKTTGLSLPGWTTIAQKKIRIGGNDWSIQLIEKPGQDPITLMLMPQNYYKNHPNVEWTDIQGIEKWKTDSHKVLTFTTPEGSSNQVKAQFFRGWNKQTVAVVQWYAWTQGGHFASHRWFWQDQIAQLHRQRVPWIAVCLQIPVEPLSNVKEIEELAKSLAQTVQTTLDKQIFSL</sequence>
<feature type="transmembrane region" description="Helical" evidence="1">
    <location>
        <begin position="21"/>
        <end position="45"/>
    </location>
</feature>
<dbReference type="STRING" id="41431.PCC8801_2512"/>
<dbReference type="EMBL" id="CP001287">
    <property type="protein sequence ID" value="ACK66520.1"/>
    <property type="molecule type" value="Genomic_DNA"/>
</dbReference>
<protein>
    <recommendedName>
        <fullName evidence="4">Cyanoexosortase B system-associated protein</fullName>
    </recommendedName>
</protein>
<keyword evidence="1" id="KW-1133">Transmembrane helix</keyword>
<dbReference type="KEGG" id="cyp:PCC8801_2512"/>
<dbReference type="Proteomes" id="UP000008204">
    <property type="component" value="Chromosome"/>
</dbReference>
<dbReference type="NCBIfam" id="TIGR04533">
    <property type="entry name" value="cyanosortB_assc"/>
    <property type="match status" value="1"/>
</dbReference>
<evidence type="ECO:0000256" key="1">
    <source>
        <dbReference type="SAM" id="Phobius"/>
    </source>
</evidence>
<dbReference type="RefSeq" id="WP_012595787.1">
    <property type="nucleotide sequence ID" value="NC_011726.1"/>
</dbReference>
<reference evidence="3" key="1">
    <citation type="journal article" date="2011" name="MBio">
        <title>Novel metabolic attributes of the genus Cyanothece, comprising a group of unicellular nitrogen-fixing Cyanobacteria.</title>
        <authorList>
            <person name="Bandyopadhyay A."/>
            <person name="Elvitigala T."/>
            <person name="Welsh E."/>
            <person name="Stockel J."/>
            <person name="Liberton M."/>
            <person name="Min H."/>
            <person name="Sherman L.A."/>
            <person name="Pakrasi H.B."/>
        </authorList>
    </citation>
    <scope>NUCLEOTIDE SEQUENCE [LARGE SCALE GENOMIC DNA]</scope>
    <source>
        <strain evidence="3">PCC 8801</strain>
    </source>
</reference>
<dbReference type="InterPro" id="IPR030917">
    <property type="entry name" value="Cyanoexo_CrtB_assoc"/>
</dbReference>
<gene>
    <name evidence="2" type="ordered locus">PCC8801_2512</name>
</gene>
<proteinExistence type="predicted"/>